<dbReference type="Proteomes" id="UP000324800">
    <property type="component" value="Unassembled WGS sequence"/>
</dbReference>
<protein>
    <submittedName>
        <fullName evidence="1">Uncharacterized protein</fullName>
    </submittedName>
</protein>
<dbReference type="AlphaFoldDB" id="A0A5J4V4V9"/>
<sequence>MVDQVIGLNRTSRFKLLRVNLADYREIRPTLRIAVMLKPGLEIKPAKASNCNQFVSIHSINFNFRQKFALKSRIIPQVHPRFYTQKEGIKATFPISSPVISFGIVQIGVRFINLKER</sequence>
<name>A0A5J4V4V9_9EUKA</name>
<gene>
    <name evidence="1" type="ORF">EZS28_026644</name>
</gene>
<reference evidence="1 2" key="1">
    <citation type="submission" date="2019-03" db="EMBL/GenBank/DDBJ databases">
        <title>Single cell metagenomics reveals metabolic interactions within the superorganism composed of flagellate Streblomastix strix and complex community of Bacteroidetes bacteria on its surface.</title>
        <authorList>
            <person name="Treitli S.C."/>
            <person name="Kolisko M."/>
            <person name="Husnik F."/>
            <person name="Keeling P."/>
            <person name="Hampl V."/>
        </authorList>
    </citation>
    <scope>NUCLEOTIDE SEQUENCE [LARGE SCALE GENOMIC DNA]</scope>
    <source>
        <strain evidence="1">ST1C</strain>
    </source>
</reference>
<organism evidence="1 2">
    <name type="scientific">Streblomastix strix</name>
    <dbReference type="NCBI Taxonomy" id="222440"/>
    <lineage>
        <taxon>Eukaryota</taxon>
        <taxon>Metamonada</taxon>
        <taxon>Preaxostyla</taxon>
        <taxon>Oxymonadida</taxon>
        <taxon>Streblomastigidae</taxon>
        <taxon>Streblomastix</taxon>
    </lineage>
</organism>
<comment type="caution">
    <text evidence="1">The sequence shown here is derived from an EMBL/GenBank/DDBJ whole genome shotgun (WGS) entry which is preliminary data.</text>
</comment>
<proteinExistence type="predicted"/>
<evidence type="ECO:0000313" key="2">
    <source>
        <dbReference type="Proteomes" id="UP000324800"/>
    </source>
</evidence>
<dbReference type="EMBL" id="SNRW01009553">
    <property type="protein sequence ID" value="KAA6377829.1"/>
    <property type="molecule type" value="Genomic_DNA"/>
</dbReference>
<evidence type="ECO:0000313" key="1">
    <source>
        <dbReference type="EMBL" id="KAA6377829.1"/>
    </source>
</evidence>
<accession>A0A5J4V4V9</accession>